<comment type="caution">
    <text evidence="1">The sequence shown here is derived from an EMBL/GenBank/DDBJ whole genome shotgun (WGS) entry which is preliminary data.</text>
</comment>
<organism evidence="1 2">
    <name type="scientific">Rhizoctonia solani</name>
    <dbReference type="NCBI Taxonomy" id="456999"/>
    <lineage>
        <taxon>Eukaryota</taxon>
        <taxon>Fungi</taxon>
        <taxon>Dikarya</taxon>
        <taxon>Basidiomycota</taxon>
        <taxon>Agaricomycotina</taxon>
        <taxon>Agaricomycetes</taxon>
        <taxon>Cantharellales</taxon>
        <taxon>Ceratobasidiaceae</taxon>
        <taxon>Rhizoctonia</taxon>
    </lineage>
</organism>
<proteinExistence type="predicted"/>
<evidence type="ECO:0000313" key="1">
    <source>
        <dbReference type="EMBL" id="CAE6487798.1"/>
    </source>
</evidence>
<protein>
    <submittedName>
        <fullName evidence="1">Uncharacterized protein</fullName>
    </submittedName>
</protein>
<dbReference type="EMBL" id="CAJMWZ010004291">
    <property type="protein sequence ID" value="CAE6487798.1"/>
    <property type="molecule type" value="Genomic_DNA"/>
</dbReference>
<name>A0A8H3CJE9_9AGAM</name>
<evidence type="ECO:0000313" key="2">
    <source>
        <dbReference type="Proteomes" id="UP000663850"/>
    </source>
</evidence>
<dbReference type="AlphaFoldDB" id="A0A8H3CJE9"/>
<reference evidence="1" key="1">
    <citation type="submission" date="2021-01" db="EMBL/GenBank/DDBJ databases">
        <authorList>
            <person name="Kaushik A."/>
        </authorList>
    </citation>
    <scope>NUCLEOTIDE SEQUENCE</scope>
    <source>
        <strain evidence="1">Type strain: AG8-Rh-89/</strain>
    </source>
</reference>
<gene>
    <name evidence="1" type="ORF">RDB_LOCUS81563</name>
</gene>
<dbReference type="Proteomes" id="UP000663850">
    <property type="component" value="Unassembled WGS sequence"/>
</dbReference>
<accession>A0A8H3CJE9</accession>
<sequence>MELMEHIPNDHLKARLRDSGTLWVWRKYLIYFGSSSLRSPSHSDCTEHYECTNVIIHIFQNIWADQWADELSAVQPLGICGNPRCPFPYAAEFACRKHSTPYCSARCQGLGSIYALPMSPDETETLGGASSQCKAPPSWVNPLVYVIDTVWPEHAGVWGYN</sequence>